<evidence type="ECO:0000313" key="7">
    <source>
        <dbReference type="EMBL" id="KAG5163619.1"/>
    </source>
</evidence>
<dbReference type="GO" id="GO:0005506">
    <property type="term" value="F:iron ion binding"/>
    <property type="evidence" value="ECO:0007669"/>
    <property type="project" value="InterPro"/>
</dbReference>
<organism evidence="7">
    <name type="scientific">Psilocybe cubensis</name>
    <name type="common">Psychedelic mushroom</name>
    <name type="synonym">Stropharia cubensis</name>
    <dbReference type="NCBI Taxonomy" id="181762"/>
    <lineage>
        <taxon>Eukaryota</taxon>
        <taxon>Fungi</taxon>
        <taxon>Dikarya</taxon>
        <taxon>Basidiomycota</taxon>
        <taxon>Agaricomycotina</taxon>
        <taxon>Agaricomycetes</taxon>
        <taxon>Agaricomycetidae</taxon>
        <taxon>Agaricales</taxon>
        <taxon>Agaricineae</taxon>
        <taxon>Strophariaceae</taxon>
        <taxon>Psilocybe</taxon>
    </lineage>
</organism>
<dbReference type="OrthoDB" id="69177at2759"/>
<dbReference type="InterPro" id="IPR044862">
    <property type="entry name" value="Pro_4_hyd_alph_FE2OG_OXY"/>
</dbReference>
<dbReference type="GO" id="GO:0005783">
    <property type="term" value="C:endoplasmic reticulum"/>
    <property type="evidence" value="ECO:0007669"/>
    <property type="project" value="TreeGrafter"/>
</dbReference>
<dbReference type="EMBL" id="JAFIQS010000014">
    <property type="protein sequence ID" value="KAG5163619.1"/>
    <property type="molecule type" value="Genomic_DNA"/>
</dbReference>
<keyword evidence="4" id="KW-0560">Oxidoreductase</keyword>
<evidence type="ECO:0000256" key="3">
    <source>
        <dbReference type="ARBA" id="ARBA00022964"/>
    </source>
</evidence>
<keyword evidence="2" id="KW-0479">Metal-binding</keyword>
<dbReference type="Pfam" id="PF13640">
    <property type="entry name" value="2OG-FeII_Oxy_3"/>
    <property type="match status" value="1"/>
</dbReference>
<dbReference type="PANTHER" id="PTHR10869">
    <property type="entry name" value="PROLYL 4-HYDROXYLASE ALPHA SUBUNIT"/>
    <property type="match status" value="1"/>
</dbReference>
<dbReference type="PANTHER" id="PTHR10869:SF241">
    <property type="entry name" value="FE2OG DIOXYGENASE DOMAIN-CONTAINING PROTEIN"/>
    <property type="match status" value="1"/>
</dbReference>
<gene>
    <name evidence="7" type="ORF">JR316_011401</name>
</gene>
<evidence type="ECO:0000256" key="5">
    <source>
        <dbReference type="ARBA" id="ARBA00023004"/>
    </source>
</evidence>
<dbReference type="PROSITE" id="PS51471">
    <property type="entry name" value="FE2OG_OXY"/>
    <property type="match status" value="1"/>
</dbReference>
<dbReference type="AlphaFoldDB" id="A0A8H7XQC0"/>
<keyword evidence="5" id="KW-0408">Iron</keyword>
<keyword evidence="3" id="KW-0223">Dioxygenase</keyword>
<evidence type="ECO:0000256" key="1">
    <source>
        <dbReference type="ARBA" id="ARBA00001961"/>
    </source>
</evidence>
<protein>
    <recommendedName>
        <fullName evidence="6">Fe2OG dioxygenase domain-containing protein</fullName>
    </recommendedName>
</protein>
<proteinExistence type="predicted"/>
<dbReference type="Gene3D" id="2.60.120.620">
    <property type="entry name" value="q2cbj1_9rhob like domain"/>
    <property type="match status" value="1"/>
</dbReference>
<dbReference type="GO" id="GO:0004656">
    <property type="term" value="F:procollagen-proline 4-dioxygenase activity"/>
    <property type="evidence" value="ECO:0007669"/>
    <property type="project" value="TreeGrafter"/>
</dbReference>
<dbReference type="InterPro" id="IPR005123">
    <property type="entry name" value="Oxoglu/Fe-dep_dioxygenase_dom"/>
</dbReference>
<comment type="caution">
    <text evidence="7">The sequence shown here is derived from an EMBL/GenBank/DDBJ whole genome shotgun (WGS) entry which is preliminary data.</text>
</comment>
<name>A0A8H7XQC0_PSICU</name>
<accession>A0A8H7XQC0</accession>
<dbReference type="SMART" id="SM00702">
    <property type="entry name" value="P4Hc"/>
    <property type="match status" value="1"/>
</dbReference>
<evidence type="ECO:0000259" key="6">
    <source>
        <dbReference type="PROSITE" id="PS51471"/>
    </source>
</evidence>
<evidence type="ECO:0000256" key="2">
    <source>
        <dbReference type="ARBA" id="ARBA00022723"/>
    </source>
</evidence>
<evidence type="ECO:0000256" key="4">
    <source>
        <dbReference type="ARBA" id="ARBA00023002"/>
    </source>
</evidence>
<reference evidence="7" key="1">
    <citation type="submission" date="2021-02" db="EMBL/GenBank/DDBJ databases">
        <title>Psilocybe cubensis genome.</title>
        <authorList>
            <person name="Mckernan K.J."/>
            <person name="Crawford S."/>
            <person name="Trippe A."/>
            <person name="Kane L.T."/>
            <person name="Mclaughlin S."/>
        </authorList>
    </citation>
    <scope>NUCLEOTIDE SEQUENCE [LARGE SCALE GENOMIC DNA]</scope>
    <source>
        <strain evidence="7">MGC-MH-2018</strain>
    </source>
</reference>
<comment type="cofactor">
    <cofactor evidence="1">
        <name>L-ascorbate</name>
        <dbReference type="ChEBI" id="CHEBI:38290"/>
    </cofactor>
</comment>
<dbReference type="InterPro" id="IPR045054">
    <property type="entry name" value="P4HA-like"/>
</dbReference>
<dbReference type="InterPro" id="IPR006620">
    <property type="entry name" value="Pro_4_hyd_alph"/>
</dbReference>
<feature type="domain" description="Fe2OG dioxygenase" evidence="6">
    <location>
        <begin position="131"/>
        <end position="233"/>
    </location>
</feature>
<dbReference type="GO" id="GO:0031418">
    <property type="term" value="F:L-ascorbic acid binding"/>
    <property type="evidence" value="ECO:0007669"/>
    <property type="project" value="InterPro"/>
</dbReference>
<sequence length="242" mass="27773">MSSEPKTAEIVAPIFDFSKTPIADDYQGFYVKVLDDVFTPEECAEFIALAESKQQWKQAAVHYGLLPDQNYVDVDYRNSLRILHFDHEAAERIYQRLLPYVQELVRIEPGSEWEGVMGYKGAVKGTWDLVGVNERLSFLRYEKGHYFRPHCDGLQRLPDGRYGKVTLQIYLGEDGVKGGATRIIGKDGKYVDIEPTKGRVLIFQHRDLYHSGEDVSEGVKFALRSDFMFRVRYPGHADERGQ</sequence>